<keyword evidence="3" id="KW-0813">Transport</keyword>
<evidence type="ECO:0000256" key="8">
    <source>
        <dbReference type="SAM" id="Phobius"/>
    </source>
</evidence>
<organism evidence="9 10">
    <name type="scientific">Diutina rugosa</name>
    <name type="common">Yeast</name>
    <name type="synonym">Candida rugosa</name>
    <dbReference type="NCBI Taxonomy" id="5481"/>
    <lineage>
        <taxon>Eukaryota</taxon>
        <taxon>Fungi</taxon>
        <taxon>Dikarya</taxon>
        <taxon>Ascomycota</taxon>
        <taxon>Saccharomycotina</taxon>
        <taxon>Pichiomycetes</taxon>
        <taxon>Debaryomycetaceae</taxon>
        <taxon>Diutina</taxon>
    </lineage>
</organism>
<reference evidence="9 10" key="1">
    <citation type="submission" date="2019-07" db="EMBL/GenBank/DDBJ databases">
        <title>Genome assembly of two rare yeast pathogens: Diutina rugosa and Trichomonascus ciferrii.</title>
        <authorList>
            <person name="Mixao V."/>
            <person name="Saus E."/>
            <person name="Hansen A."/>
            <person name="Lass-Flor C."/>
            <person name="Gabaldon T."/>
        </authorList>
    </citation>
    <scope>NUCLEOTIDE SEQUENCE [LARGE SCALE GENOMIC DNA]</scope>
    <source>
        <strain evidence="9 10">CBS 613</strain>
    </source>
</reference>
<dbReference type="GO" id="GO:0005886">
    <property type="term" value="C:plasma membrane"/>
    <property type="evidence" value="ECO:0007669"/>
    <property type="project" value="TreeGrafter"/>
</dbReference>
<dbReference type="Proteomes" id="UP000449547">
    <property type="component" value="Unassembled WGS sequence"/>
</dbReference>
<evidence type="ECO:0000256" key="2">
    <source>
        <dbReference type="ARBA" id="ARBA00008335"/>
    </source>
</evidence>
<dbReference type="GeneID" id="54780534"/>
<dbReference type="InterPro" id="IPR036259">
    <property type="entry name" value="MFS_trans_sf"/>
</dbReference>
<protein>
    <submittedName>
        <fullName evidence="9">Uncharacterized protein</fullName>
    </submittedName>
</protein>
<proteinExistence type="inferred from homology"/>
<keyword evidence="10" id="KW-1185">Reference proteome</keyword>
<keyword evidence="6" id="KW-0406">Ion transport</keyword>
<dbReference type="GO" id="GO:0015343">
    <property type="term" value="F:siderophore-iron transmembrane transporter activity"/>
    <property type="evidence" value="ECO:0007669"/>
    <property type="project" value="TreeGrafter"/>
</dbReference>
<evidence type="ECO:0000313" key="10">
    <source>
        <dbReference type="Proteomes" id="UP000449547"/>
    </source>
</evidence>
<dbReference type="GO" id="GO:0005774">
    <property type="term" value="C:vacuolar membrane"/>
    <property type="evidence" value="ECO:0007669"/>
    <property type="project" value="TreeGrafter"/>
</dbReference>
<dbReference type="OrthoDB" id="2241241at2759"/>
<dbReference type="PANTHER" id="PTHR23501:SF92">
    <property type="entry name" value="GLUTATHIONE EXCHANGER 1-RELATED"/>
    <property type="match status" value="1"/>
</dbReference>
<keyword evidence="5 8" id="KW-1133">Transmembrane helix</keyword>
<keyword evidence="4 8" id="KW-0812">Transmembrane</keyword>
<comment type="subcellular location">
    <subcellularLocation>
        <location evidence="1">Endomembrane system</location>
        <topology evidence="1">Multi-pass membrane protein</topology>
    </subcellularLocation>
</comment>
<dbReference type="GO" id="GO:0005768">
    <property type="term" value="C:endosome"/>
    <property type="evidence" value="ECO:0007669"/>
    <property type="project" value="TreeGrafter"/>
</dbReference>
<evidence type="ECO:0000256" key="4">
    <source>
        <dbReference type="ARBA" id="ARBA00022692"/>
    </source>
</evidence>
<dbReference type="EMBL" id="SWFT01000056">
    <property type="protein sequence ID" value="KAA8904605.1"/>
    <property type="molecule type" value="Genomic_DNA"/>
</dbReference>
<name>A0A642USR6_DIURU</name>
<keyword evidence="7 8" id="KW-0472">Membrane</keyword>
<dbReference type="SUPFAM" id="SSF103473">
    <property type="entry name" value="MFS general substrate transporter"/>
    <property type="match status" value="1"/>
</dbReference>
<feature type="transmembrane region" description="Helical" evidence="8">
    <location>
        <begin position="131"/>
        <end position="155"/>
    </location>
</feature>
<evidence type="ECO:0000256" key="6">
    <source>
        <dbReference type="ARBA" id="ARBA00023065"/>
    </source>
</evidence>
<gene>
    <name evidence="9" type="ORF">DIURU_001881</name>
</gene>
<dbReference type="RefSeq" id="XP_034013336.1">
    <property type="nucleotide sequence ID" value="XM_034154473.1"/>
</dbReference>
<evidence type="ECO:0000256" key="3">
    <source>
        <dbReference type="ARBA" id="ARBA00022448"/>
    </source>
</evidence>
<accession>A0A642USR6</accession>
<evidence type="ECO:0000313" key="9">
    <source>
        <dbReference type="EMBL" id="KAA8904605.1"/>
    </source>
</evidence>
<sequence>MAMFGHILVSFTLAGGTKSQWGKAKILCPLIIGFALIPPVILYKVKFAKNPLVPVRALKVKSIRAGMTITTLQMVVWWMPADYMYTLLIVGVNQSIASATRRTSLGEFVYTITGTIVGFFVAKFRHTQPLIIAGVSICFVAVGMLVHFCTGLSAYGG</sequence>
<comment type="similarity">
    <text evidence="2">Belongs to the major facilitator superfamily.</text>
</comment>
<feature type="transmembrane region" description="Helical" evidence="8">
    <location>
        <begin position="24"/>
        <end position="43"/>
    </location>
</feature>
<comment type="caution">
    <text evidence="9">The sequence shown here is derived from an EMBL/GenBank/DDBJ whole genome shotgun (WGS) entry which is preliminary data.</text>
</comment>
<evidence type="ECO:0000256" key="5">
    <source>
        <dbReference type="ARBA" id="ARBA00022989"/>
    </source>
</evidence>
<evidence type="ECO:0000256" key="7">
    <source>
        <dbReference type="ARBA" id="ARBA00023136"/>
    </source>
</evidence>
<dbReference type="AlphaFoldDB" id="A0A642USR6"/>
<feature type="transmembrane region" description="Helical" evidence="8">
    <location>
        <begin position="108"/>
        <end position="124"/>
    </location>
</feature>
<dbReference type="VEuPathDB" id="FungiDB:DIURU_001881"/>
<evidence type="ECO:0000256" key="1">
    <source>
        <dbReference type="ARBA" id="ARBA00004127"/>
    </source>
</evidence>
<dbReference type="PANTHER" id="PTHR23501">
    <property type="entry name" value="MAJOR FACILITATOR SUPERFAMILY"/>
    <property type="match status" value="1"/>
</dbReference>